<proteinExistence type="predicted"/>
<dbReference type="EMBL" id="UOEU01000083">
    <property type="protein sequence ID" value="VAW30768.1"/>
    <property type="molecule type" value="Genomic_DNA"/>
</dbReference>
<gene>
    <name evidence="2" type="ORF">MNBD_CHLOROFLEXI01-526</name>
</gene>
<organism evidence="2">
    <name type="scientific">hydrothermal vent metagenome</name>
    <dbReference type="NCBI Taxonomy" id="652676"/>
    <lineage>
        <taxon>unclassified sequences</taxon>
        <taxon>metagenomes</taxon>
        <taxon>ecological metagenomes</taxon>
    </lineage>
</organism>
<evidence type="ECO:0000313" key="2">
    <source>
        <dbReference type="EMBL" id="VAW30768.1"/>
    </source>
</evidence>
<feature type="region of interest" description="Disordered" evidence="1">
    <location>
        <begin position="53"/>
        <end position="90"/>
    </location>
</feature>
<protein>
    <submittedName>
        <fullName evidence="2">Uncharacterized protein</fullName>
    </submittedName>
</protein>
<accession>A0A3B0UJA9</accession>
<dbReference type="SUPFAM" id="SSF82171">
    <property type="entry name" value="DPP6 N-terminal domain-like"/>
    <property type="match status" value="1"/>
</dbReference>
<sequence>MTSIQKFFCYLVYTLCLIMLHSCTMSKEDETRFDSQQPTPVELATVTKQILSSVPPSSTATTPLSITNTSPSTATATPTHPPQVHTPTLPSINNEFQEQEQEIESIVDACDDTIFIFNLGNSDKGKVYWRLDDAGGLYCCEHAGTVYQINQNSNPASNLVLISIITDGNVPINSANILVNLATGMFKILEPNYIGEPKYKLAWLPDERVVWVNNEGELYIGSIETQESLNAPAKMTDLWFVSPDRILTRDEALQFWYFDLQNSTWTQLSQNESEKITWGWIDYAEASEDGEYVFFFFHDSIAILSNHLETVNIIEREELYPIVSSGSDEYPLWSSPKQIKGTPYWLLNTIWLIRDFSGISYPTFGFIIDSRTGDVVEHEILGIPSELAIYDSYLSPDRMWVAVEVVEAIQTLETYPAKVSQTWFISLSTGEVRMEDGEFAGWDAESQAYLNLPLTCTQQEIFVDLTPPIKD</sequence>
<dbReference type="AlphaFoldDB" id="A0A3B0UJA9"/>
<reference evidence="2" key="1">
    <citation type="submission" date="2018-06" db="EMBL/GenBank/DDBJ databases">
        <authorList>
            <person name="Zhirakovskaya E."/>
        </authorList>
    </citation>
    <scope>NUCLEOTIDE SEQUENCE</scope>
</reference>
<evidence type="ECO:0000256" key="1">
    <source>
        <dbReference type="SAM" id="MobiDB-lite"/>
    </source>
</evidence>
<name>A0A3B0UJA9_9ZZZZ</name>